<evidence type="ECO:0000259" key="2">
    <source>
        <dbReference type="Pfam" id="PF01381"/>
    </source>
</evidence>
<feature type="domain" description="HTH cro/C1-type" evidence="2">
    <location>
        <begin position="14"/>
        <end position="58"/>
    </location>
</feature>
<accession>A0A250KR04</accession>
<evidence type="ECO:0000256" key="1">
    <source>
        <dbReference type="ARBA" id="ARBA00007227"/>
    </source>
</evidence>
<feature type="domain" description="IrrE N-terminal-like" evidence="3">
    <location>
        <begin position="175"/>
        <end position="306"/>
    </location>
</feature>
<organism evidence="4 5">
    <name type="scientific">Methylocaldum marinum</name>
    <dbReference type="NCBI Taxonomy" id="1432792"/>
    <lineage>
        <taxon>Bacteria</taxon>
        <taxon>Pseudomonadati</taxon>
        <taxon>Pseudomonadota</taxon>
        <taxon>Gammaproteobacteria</taxon>
        <taxon>Methylococcales</taxon>
        <taxon>Methylococcaceae</taxon>
        <taxon>Methylocaldum</taxon>
    </lineage>
</organism>
<dbReference type="Pfam" id="PF01381">
    <property type="entry name" value="HTH_3"/>
    <property type="match status" value="1"/>
</dbReference>
<keyword evidence="5" id="KW-1185">Reference proteome</keyword>
<dbReference type="Proteomes" id="UP000266313">
    <property type="component" value="Chromosome"/>
</dbReference>
<sequence>MNTEHVPGIQPAVLRWARQSIGLSVSDVAAKLKRPVEEIVAWESGDRAPTYAQLEKLAYMVCKRPLAVFFLPSPPDEIPPEREFRTLPDADLTALTVDTHIQIRKAHAYQLALQELFDGRNPSERCIWKQLSLSREVPISLQAKAIREYLGISLETQCAWKDDDVALKHWRAAIENVGIFIFKAPFKQKEISGFCLLDKDFPIIYINNSTTKTRQIFSLFHELAHLLFAVNGLSKLDKSYINYLPKDEKQIEQHCNAIAAEVLIPSSDFKQKTRLLPTNIEQVNEGQFSELANRYGVSREAILRRFLDQGRVSQEFYEQQAKRWANQQKSGSGGDWYASQKAYLSDRFAKEVISRHYRNQLSIEQAADLLGISPKNFPGLEQRILQGSAV</sequence>
<dbReference type="Gene3D" id="1.10.10.2910">
    <property type="match status" value="1"/>
</dbReference>
<dbReference type="Pfam" id="PF06114">
    <property type="entry name" value="Peptidase_M78"/>
    <property type="match status" value="1"/>
</dbReference>
<dbReference type="PANTHER" id="PTHR43236:SF2">
    <property type="entry name" value="BLL0069 PROTEIN"/>
    <property type="match status" value="1"/>
</dbReference>
<dbReference type="InterPro" id="IPR052345">
    <property type="entry name" value="Rad_response_metalloprotease"/>
</dbReference>
<dbReference type="InterPro" id="IPR010359">
    <property type="entry name" value="IrrE_HExxH"/>
</dbReference>
<reference evidence="4 5" key="1">
    <citation type="submission" date="2016-12" db="EMBL/GenBank/DDBJ databases">
        <title>Genome sequencing of Methylocaldum marinum.</title>
        <authorList>
            <person name="Takeuchi M."/>
            <person name="Kamagata Y."/>
            <person name="Hiraoka S."/>
            <person name="Oshima K."/>
            <person name="Hattori M."/>
            <person name="Iwasaki W."/>
        </authorList>
    </citation>
    <scope>NUCLEOTIDE SEQUENCE [LARGE SCALE GENOMIC DNA]</scope>
    <source>
        <strain evidence="4 5">S8</strain>
    </source>
</reference>
<dbReference type="SUPFAM" id="SSF47413">
    <property type="entry name" value="lambda repressor-like DNA-binding domains"/>
    <property type="match status" value="1"/>
</dbReference>
<dbReference type="PANTHER" id="PTHR43236">
    <property type="entry name" value="ANTITOXIN HIGA1"/>
    <property type="match status" value="1"/>
</dbReference>
<dbReference type="OrthoDB" id="9796786at2"/>
<evidence type="ECO:0000259" key="3">
    <source>
        <dbReference type="Pfam" id="PF06114"/>
    </source>
</evidence>
<dbReference type="GO" id="GO:0003677">
    <property type="term" value="F:DNA binding"/>
    <property type="evidence" value="ECO:0007669"/>
    <property type="project" value="InterPro"/>
</dbReference>
<comment type="similarity">
    <text evidence="1">Belongs to the short-chain fatty acyl-CoA assimilation regulator (ScfR) family.</text>
</comment>
<dbReference type="KEGG" id="mmai:sS8_2151"/>
<name>A0A250KR04_9GAMM</name>
<evidence type="ECO:0000313" key="5">
    <source>
        <dbReference type="Proteomes" id="UP000266313"/>
    </source>
</evidence>
<gene>
    <name evidence="4" type="ORF">sS8_2151</name>
</gene>
<dbReference type="InterPro" id="IPR010982">
    <property type="entry name" value="Lambda_DNA-bd_dom_sf"/>
</dbReference>
<dbReference type="Gene3D" id="1.10.260.40">
    <property type="entry name" value="lambda repressor-like DNA-binding domains"/>
    <property type="match status" value="1"/>
</dbReference>
<dbReference type="InterPro" id="IPR001387">
    <property type="entry name" value="Cro/C1-type_HTH"/>
</dbReference>
<dbReference type="CDD" id="cd00093">
    <property type="entry name" value="HTH_XRE"/>
    <property type="match status" value="1"/>
</dbReference>
<protein>
    <submittedName>
        <fullName evidence="4">Uncharacterized protein</fullName>
    </submittedName>
</protein>
<evidence type="ECO:0000313" key="4">
    <source>
        <dbReference type="EMBL" id="BBA34103.1"/>
    </source>
</evidence>
<dbReference type="RefSeq" id="WP_119629583.1">
    <property type="nucleotide sequence ID" value="NZ_AP017928.1"/>
</dbReference>
<dbReference type="AlphaFoldDB" id="A0A250KR04"/>
<proteinExistence type="inferred from homology"/>
<dbReference type="EMBL" id="AP017928">
    <property type="protein sequence ID" value="BBA34103.1"/>
    <property type="molecule type" value="Genomic_DNA"/>
</dbReference>